<dbReference type="InterPro" id="IPR002347">
    <property type="entry name" value="SDR_fam"/>
</dbReference>
<dbReference type="PANTHER" id="PTHR43975:SF2">
    <property type="entry name" value="EG:BACR7A4.14 PROTEIN-RELATED"/>
    <property type="match status" value="1"/>
</dbReference>
<dbReference type="EMBL" id="SFCI01001758">
    <property type="protein sequence ID" value="TFY75013.1"/>
    <property type="molecule type" value="Genomic_DNA"/>
</dbReference>
<dbReference type="Gene3D" id="3.40.50.720">
    <property type="entry name" value="NAD(P)-binding Rossmann-like Domain"/>
    <property type="match status" value="1"/>
</dbReference>
<keyword evidence="3" id="KW-1185">Reference proteome</keyword>
<dbReference type="PANTHER" id="PTHR43975">
    <property type="entry name" value="ZGC:101858"/>
    <property type="match status" value="1"/>
</dbReference>
<dbReference type="Pfam" id="PF00106">
    <property type="entry name" value="adh_short"/>
    <property type="match status" value="1"/>
</dbReference>
<dbReference type="OrthoDB" id="1933717at2759"/>
<organism evidence="2 3">
    <name type="scientific">Hericium alpestre</name>
    <dbReference type="NCBI Taxonomy" id="135208"/>
    <lineage>
        <taxon>Eukaryota</taxon>
        <taxon>Fungi</taxon>
        <taxon>Dikarya</taxon>
        <taxon>Basidiomycota</taxon>
        <taxon>Agaricomycotina</taxon>
        <taxon>Agaricomycetes</taxon>
        <taxon>Russulales</taxon>
        <taxon>Hericiaceae</taxon>
        <taxon>Hericium</taxon>
    </lineage>
</organism>
<dbReference type="CDD" id="cd05233">
    <property type="entry name" value="SDR_c"/>
    <property type="match status" value="1"/>
</dbReference>
<dbReference type="PRINTS" id="PR00081">
    <property type="entry name" value="GDHRDH"/>
</dbReference>
<dbReference type="STRING" id="135208.A0A4Y9ZM22"/>
<gene>
    <name evidence="2" type="ORF">EWM64_g9001</name>
</gene>
<reference evidence="2 3" key="1">
    <citation type="submission" date="2019-02" db="EMBL/GenBank/DDBJ databases">
        <title>Genome sequencing of the rare red list fungi Hericium alpestre (H. flagellum).</title>
        <authorList>
            <person name="Buettner E."/>
            <person name="Kellner H."/>
        </authorList>
    </citation>
    <scope>NUCLEOTIDE SEQUENCE [LARGE SCALE GENOMIC DNA]</scope>
    <source>
        <strain evidence="2 3">DSM 108284</strain>
    </source>
</reference>
<feature type="domain" description="Ketoreductase" evidence="1">
    <location>
        <begin position="36"/>
        <end position="222"/>
    </location>
</feature>
<dbReference type="SUPFAM" id="SSF51735">
    <property type="entry name" value="NAD(P)-binding Rossmann-fold domains"/>
    <property type="match status" value="1"/>
</dbReference>
<evidence type="ECO:0000313" key="3">
    <source>
        <dbReference type="Proteomes" id="UP000298061"/>
    </source>
</evidence>
<dbReference type="InterPro" id="IPR036291">
    <property type="entry name" value="NAD(P)-bd_dom_sf"/>
</dbReference>
<name>A0A4Y9ZM22_9AGAM</name>
<dbReference type="Proteomes" id="UP000298061">
    <property type="component" value="Unassembled WGS sequence"/>
</dbReference>
<protein>
    <recommendedName>
        <fullName evidence="1">Ketoreductase domain-containing protein</fullName>
    </recommendedName>
</protein>
<evidence type="ECO:0000259" key="1">
    <source>
        <dbReference type="SMART" id="SM00822"/>
    </source>
</evidence>
<evidence type="ECO:0000313" key="2">
    <source>
        <dbReference type="EMBL" id="TFY75013.1"/>
    </source>
</evidence>
<dbReference type="InterPro" id="IPR057326">
    <property type="entry name" value="KR_dom"/>
</dbReference>
<comment type="caution">
    <text evidence="2">The sequence shown here is derived from an EMBL/GenBank/DDBJ whole genome shotgun (WGS) entry which is preliminary data.</text>
</comment>
<accession>A0A4Y9ZM22</accession>
<sequence length="289" mass="31256">MASKVPDQDLPVAVRHDVYPTIDPEPHFSGQTYKGKVVFVTGASRGIGKEIATFYAQAGASVVLTARNQATLDDVRASILSLAPAAEVLTVPVDVTQPEQVQGAVKAAVDRFGRLDICVSNAGLVYPADRPIAKEDADRWWKVMEVNLRGTFNTAQSALPHLSETKGYFIAIGSAAAQYLLPNGSAYILSKHALNRFVEFVALENPSVKAMSVHPGAVMTALGMENPQFSHEDTAQLSAATVLYLTSGKADWFSGRYVSANWDLGEVERDWKDKIIESQALVNRLAVPL</sequence>
<dbReference type="AlphaFoldDB" id="A0A4Y9ZM22"/>
<dbReference type="SMART" id="SM00822">
    <property type="entry name" value="PKS_KR"/>
    <property type="match status" value="1"/>
</dbReference>
<proteinExistence type="predicted"/>